<dbReference type="OrthoDB" id="9791827at2"/>
<keyword evidence="2" id="KW-1185">Reference proteome</keyword>
<dbReference type="Proteomes" id="UP000436284">
    <property type="component" value="Unassembled WGS sequence"/>
</dbReference>
<sequence length="300" mass="36111">MKRILKLIKRPSKVLLFVIKKSKLLRYVPDKLYLKIYYYIATKEKLNLEDPKSFNEKLQWLKVNDRKPKYNSIVDKYEVRKYVSEKIGEEYLIPLYGVYKRYEEIDFDALPSQFVLKSTHTSGHVYICNDKNKINHTKLKSTLDKWLKKNLYHPHREWPYKDVEPRIVCEKLMVDESGNDLKDYKFFVFNGEPKVIQVDFNRYINHKRNIYDLNWNLLPLKIEIQNDPDFIINKPQNLDKMLELAKKLGENLAFIRVDLYSINDKIYFGELTFFPGAGYYRYTPSYYEKLKGEWITLPQS</sequence>
<dbReference type="EMBL" id="WUUK01000002">
    <property type="protein sequence ID" value="MXQ50974.1"/>
    <property type="molecule type" value="Genomic_DNA"/>
</dbReference>
<keyword evidence="1" id="KW-0808">Transferase</keyword>
<evidence type="ECO:0000313" key="1">
    <source>
        <dbReference type="EMBL" id="MXQ50974.1"/>
    </source>
</evidence>
<gene>
    <name evidence="1" type="ORF">GQ671_06790</name>
</gene>
<protein>
    <submittedName>
        <fullName evidence="1">Glycosyl transferase</fullName>
    </submittedName>
</protein>
<organism evidence="1 2">
    <name type="scientific">Salinicoccus hispanicus</name>
    <dbReference type="NCBI Taxonomy" id="157225"/>
    <lineage>
        <taxon>Bacteria</taxon>
        <taxon>Bacillati</taxon>
        <taxon>Bacillota</taxon>
        <taxon>Bacilli</taxon>
        <taxon>Bacillales</taxon>
        <taxon>Staphylococcaceae</taxon>
        <taxon>Salinicoccus</taxon>
    </lineage>
</organism>
<dbReference type="InterPro" id="IPR029465">
    <property type="entry name" value="ATPgrasp_TupA"/>
</dbReference>
<dbReference type="GO" id="GO:0016740">
    <property type="term" value="F:transferase activity"/>
    <property type="evidence" value="ECO:0007669"/>
    <property type="project" value="UniProtKB-KW"/>
</dbReference>
<dbReference type="Pfam" id="PF14305">
    <property type="entry name" value="ATPgrasp_TupA"/>
    <property type="match status" value="1"/>
</dbReference>
<reference evidence="1 2" key="1">
    <citation type="submission" date="2019-12" db="EMBL/GenBank/DDBJ databases">
        <title>Salinicoccus cyprini sp. nov., isolated from gastro-intestinal tract of mirror carp, Cyprinus carpio var. specularis, collected from Gobind Sagar Reservoir, Himachal Pradesh, India.</title>
        <authorList>
            <person name="Talwar C."/>
            <person name="Singh A.K."/>
            <person name="Lal R."/>
            <person name="Negi R.K."/>
        </authorList>
    </citation>
    <scope>NUCLEOTIDE SEQUENCE [LARGE SCALE GENOMIC DNA]</scope>
    <source>
        <strain evidence="1 2">J-82</strain>
    </source>
</reference>
<evidence type="ECO:0000313" key="2">
    <source>
        <dbReference type="Proteomes" id="UP000436284"/>
    </source>
</evidence>
<dbReference type="AlphaFoldDB" id="A0A6N8TYQ3"/>
<dbReference type="RefSeq" id="WP_160654589.1">
    <property type="nucleotide sequence ID" value="NZ_JBHRWU010000001.1"/>
</dbReference>
<comment type="caution">
    <text evidence="1">The sequence shown here is derived from an EMBL/GenBank/DDBJ whole genome shotgun (WGS) entry which is preliminary data.</text>
</comment>
<proteinExistence type="predicted"/>
<accession>A0A6N8TYQ3</accession>
<name>A0A6N8TYQ3_9STAP</name>